<evidence type="ECO:0000313" key="6">
    <source>
        <dbReference type="Proteomes" id="UP001345013"/>
    </source>
</evidence>
<name>A0ABR0JWT1_9EURO</name>
<keyword evidence="3" id="KW-0804">Transcription</keyword>
<dbReference type="InterPro" id="IPR052783">
    <property type="entry name" value="Metabolic/Drug-Res_Regulator"/>
</dbReference>
<dbReference type="Gene3D" id="4.10.240.10">
    <property type="entry name" value="Zn(2)-C6 fungal-type DNA-binding domain"/>
    <property type="match status" value="1"/>
</dbReference>
<sequence>MVGNNIASLLEGPTPVDSGIRKRVCKACGRCRLKRSRCDGYSPCSRRNTDKATCVFEETKKSHDKVYLKRYGEMLESQQAQLIAGLRELYRRIQNGQGWVGEPLKERAGGTPLTHDILEALGALKQGGHISRGSLEENQKALQQELLANGVGFMQRETLFDTDSETDQPSQYGQLTHKAPSFANPFQVTLFPPTPPKLSPYPSSAHTAPPLKSWVPVEFAQPQQLLTLTPEFGESMCSVYDNSSDMSISAMINTNQMFQEQTAINPCMTTKKWDA</sequence>
<dbReference type="SUPFAM" id="SSF57701">
    <property type="entry name" value="Zn2/Cys6 DNA-binding domain"/>
    <property type="match status" value="1"/>
</dbReference>
<reference evidence="5 6" key="1">
    <citation type="submission" date="2023-08" db="EMBL/GenBank/DDBJ databases">
        <title>Black Yeasts Isolated from many extreme environments.</title>
        <authorList>
            <person name="Coleine C."/>
            <person name="Stajich J.E."/>
            <person name="Selbmann L."/>
        </authorList>
    </citation>
    <scope>NUCLEOTIDE SEQUENCE [LARGE SCALE GENOMIC DNA]</scope>
    <source>
        <strain evidence="5 6">CCFEE 5885</strain>
    </source>
</reference>
<dbReference type="EMBL" id="JAVRRG010000223">
    <property type="protein sequence ID" value="KAK5077451.1"/>
    <property type="molecule type" value="Genomic_DNA"/>
</dbReference>
<proteinExistence type="predicted"/>
<evidence type="ECO:0000313" key="5">
    <source>
        <dbReference type="EMBL" id="KAK5077451.1"/>
    </source>
</evidence>
<dbReference type="PANTHER" id="PTHR47655:SF3">
    <property type="entry name" value="ZN(II)2CYS6 TRANSCRIPTION FACTOR (EUROFUNG)"/>
    <property type="match status" value="1"/>
</dbReference>
<dbReference type="InterPro" id="IPR001138">
    <property type="entry name" value="Zn2Cys6_DnaBD"/>
</dbReference>
<dbReference type="PANTHER" id="PTHR47655">
    <property type="entry name" value="QUINIC ACID UTILIZATION ACTIVATOR"/>
    <property type="match status" value="1"/>
</dbReference>
<accession>A0ABR0JWT1</accession>
<evidence type="ECO:0000256" key="2">
    <source>
        <dbReference type="ARBA" id="ARBA00023125"/>
    </source>
</evidence>
<evidence type="ECO:0000256" key="4">
    <source>
        <dbReference type="ARBA" id="ARBA00023242"/>
    </source>
</evidence>
<evidence type="ECO:0000256" key="3">
    <source>
        <dbReference type="ARBA" id="ARBA00023163"/>
    </source>
</evidence>
<keyword evidence="6" id="KW-1185">Reference proteome</keyword>
<evidence type="ECO:0000256" key="1">
    <source>
        <dbReference type="ARBA" id="ARBA00023015"/>
    </source>
</evidence>
<keyword evidence="1" id="KW-0805">Transcription regulation</keyword>
<organism evidence="5 6">
    <name type="scientific">Lithohypha guttulata</name>
    <dbReference type="NCBI Taxonomy" id="1690604"/>
    <lineage>
        <taxon>Eukaryota</taxon>
        <taxon>Fungi</taxon>
        <taxon>Dikarya</taxon>
        <taxon>Ascomycota</taxon>
        <taxon>Pezizomycotina</taxon>
        <taxon>Eurotiomycetes</taxon>
        <taxon>Chaetothyriomycetidae</taxon>
        <taxon>Chaetothyriales</taxon>
        <taxon>Trichomeriaceae</taxon>
        <taxon>Lithohypha</taxon>
    </lineage>
</organism>
<gene>
    <name evidence="5" type="primary">FCR1_2</name>
    <name evidence="5" type="ORF">LTR24_009641</name>
</gene>
<dbReference type="CDD" id="cd00067">
    <property type="entry name" value="GAL4"/>
    <property type="match status" value="1"/>
</dbReference>
<dbReference type="InterPro" id="IPR036864">
    <property type="entry name" value="Zn2-C6_fun-type_DNA-bd_sf"/>
</dbReference>
<protein>
    <submittedName>
        <fullName evidence="5">Fluconazole resistance protein 1</fullName>
    </submittedName>
</protein>
<dbReference type="Proteomes" id="UP001345013">
    <property type="component" value="Unassembled WGS sequence"/>
</dbReference>
<keyword evidence="4" id="KW-0539">Nucleus</keyword>
<comment type="caution">
    <text evidence="5">The sequence shown here is derived from an EMBL/GenBank/DDBJ whole genome shotgun (WGS) entry which is preliminary data.</text>
</comment>
<keyword evidence="2" id="KW-0238">DNA-binding</keyword>